<evidence type="ECO:0000313" key="8">
    <source>
        <dbReference type="EMBL" id="AXF85218.1"/>
    </source>
</evidence>
<dbReference type="GO" id="GO:0008831">
    <property type="term" value="F:dTDP-4-dehydrorhamnose reductase activity"/>
    <property type="evidence" value="ECO:0007669"/>
    <property type="project" value="UniProtKB-EC"/>
</dbReference>
<accession>A0A345DA30</accession>
<evidence type="ECO:0000256" key="5">
    <source>
        <dbReference type="ARBA" id="ARBA00048200"/>
    </source>
</evidence>
<dbReference type="InterPro" id="IPR005913">
    <property type="entry name" value="dTDP_dehydrorham_reduct"/>
</dbReference>
<gene>
    <name evidence="8" type="primary">rmlD</name>
    <name evidence="8" type="ORF">DTO96_100944</name>
</gene>
<sequence length="287" mass="31807">MNAIKTNPRILLTGSTGQVGGVLLKMLPMMSSELWAPTRHELDLYDPESITAAVQRFNPDIIINPAAYTAVDQAEDDVENCYLVNETAVKHLAQALKHVNPNGVFIHYSTDYVFDGTKAEPYSETDATNPQSIYGKSKLAGEHALADAGLSHLIFRTSWVYSLFGKNFVNTIKRLAVERKELTIVSDQLGAPTSALEIATVTLLAIKHLQMTPINTAHSMWGIYNLTGKEMLSWYEFAQKIVAQMNLDSPPTIKPQLTKDYPFKAPRPLNSRLSGEKIKIFTGSPQD</sequence>
<comment type="pathway">
    <text evidence="1 6">Carbohydrate biosynthesis; dTDP-L-rhamnose biosynthesis.</text>
</comment>
<feature type="domain" description="RmlD-like substrate binding" evidence="7">
    <location>
        <begin position="9"/>
        <end position="280"/>
    </location>
</feature>
<dbReference type="GO" id="GO:0005829">
    <property type="term" value="C:cytosol"/>
    <property type="evidence" value="ECO:0007669"/>
    <property type="project" value="TreeGrafter"/>
</dbReference>
<dbReference type="Proteomes" id="UP000252182">
    <property type="component" value="Chromosome"/>
</dbReference>
<proteinExistence type="inferred from homology"/>
<evidence type="ECO:0000256" key="3">
    <source>
        <dbReference type="ARBA" id="ARBA00012929"/>
    </source>
</evidence>
<evidence type="ECO:0000256" key="2">
    <source>
        <dbReference type="ARBA" id="ARBA00010944"/>
    </source>
</evidence>
<comment type="function">
    <text evidence="6">Catalyzes the reduction of dTDP-6-deoxy-L-lyxo-4-hexulose to yield dTDP-L-rhamnose.</text>
</comment>
<dbReference type="Pfam" id="PF04321">
    <property type="entry name" value="RmlD_sub_bind"/>
    <property type="match status" value="1"/>
</dbReference>
<keyword evidence="6" id="KW-0521">NADP</keyword>
<protein>
    <recommendedName>
        <fullName evidence="4 6">dTDP-4-dehydrorhamnose reductase</fullName>
        <ecNumber evidence="3 6">1.1.1.133</ecNumber>
    </recommendedName>
</protein>
<dbReference type="NCBIfam" id="TIGR01214">
    <property type="entry name" value="rmlD"/>
    <property type="match status" value="1"/>
</dbReference>
<comment type="catalytic activity">
    <reaction evidence="5 6">
        <text>dTDP-beta-L-rhamnose + NADP(+) = dTDP-4-dehydro-beta-L-rhamnose + NADPH + H(+)</text>
        <dbReference type="Rhea" id="RHEA:21796"/>
        <dbReference type="ChEBI" id="CHEBI:15378"/>
        <dbReference type="ChEBI" id="CHEBI:57510"/>
        <dbReference type="ChEBI" id="CHEBI:57783"/>
        <dbReference type="ChEBI" id="CHEBI:58349"/>
        <dbReference type="ChEBI" id="CHEBI:62830"/>
        <dbReference type="EC" id="1.1.1.133"/>
    </reaction>
</comment>
<dbReference type="CDD" id="cd05254">
    <property type="entry name" value="dTDP_HR_like_SDR_e"/>
    <property type="match status" value="1"/>
</dbReference>
<dbReference type="RefSeq" id="WP_114562438.1">
    <property type="nucleotide sequence ID" value="NZ_CP031124.1"/>
</dbReference>
<evidence type="ECO:0000256" key="4">
    <source>
        <dbReference type="ARBA" id="ARBA00017099"/>
    </source>
</evidence>
<dbReference type="InterPro" id="IPR029903">
    <property type="entry name" value="RmlD-like-bd"/>
</dbReference>
<dbReference type="InterPro" id="IPR036291">
    <property type="entry name" value="NAD(P)-bd_dom_sf"/>
</dbReference>
<dbReference type="EC" id="1.1.1.133" evidence="3 6"/>
<evidence type="ECO:0000256" key="1">
    <source>
        <dbReference type="ARBA" id="ARBA00004781"/>
    </source>
</evidence>
<dbReference type="KEGG" id="hyf:DTO96_100944"/>
<dbReference type="UniPathway" id="UPA00124"/>
<evidence type="ECO:0000313" key="9">
    <source>
        <dbReference type="Proteomes" id="UP000252182"/>
    </source>
</evidence>
<comment type="cofactor">
    <cofactor evidence="6">
        <name>Mg(2+)</name>
        <dbReference type="ChEBI" id="CHEBI:18420"/>
    </cofactor>
    <text evidence="6">Binds 1 Mg(2+) ion per monomer.</text>
</comment>
<dbReference type="PANTHER" id="PTHR10491">
    <property type="entry name" value="DTDP-4-DEHYDRORHAMNOSE REDUCTASE"/>
    <property type="match status" value="1"/>
</dbReference>
<dbReference type="OrthoDB" id="9803892at2"/>
<dbReference type="Gene3D" id="3.90.25.10">
    <property type="entry name" value="UDP-galactose 4-epimerase, domain 1"/>
    <property type="match status" value="1"/>
</dbReference>
<dbReference type="Gene3D" id="3.40.50.720">
    <property type="entry name" value="NAD(P)-binding Rossmann-like Domain"/>
    <property type="match status" value="1"/>
</dbReference>
<dbReference type="AlphaFoldDB" id="A0A345DA30"/>
<reference evidence="9" key="1">
    <citation type="submission" date="2018-07" db="EMBL/GenBank/DDBJ databases">
        <authorList>
            <person name="Kim H."/>
        </authorList>
    </citation>
    <scope>NUCLEOTIDE SEQUENCE [LARGE SCALE GENOMIC DNA]</scope>
    <source>
        <strain evidence="9">F02</strain>
    </source>
</reference>
<dbReference type="EMBL" id="CP031124">
    <property type="protein sequence ID" value="AXF85218.1"/>
    <property type="molecule type" value="Genomic_DNA"/>
</dbReference>
<dbReference type="GO" id="GO:0019305">
    <property type="term" value="P:dTDP-rhamnose biosynthetic process"/>
    <property type="evidence" value="ECO:0007669"/>
    <property type="project" value="UniProtKB-UniPathway"/>
</dbReference>
<keyword evidence="6 8" id="KW-0560">Oxidoreductase</keyword>
<dbReference type="PANTHER" id="PTHR10491:SF4">
    <property type="entry name" value="METHIONINE ADENOSYLTRANSFERASE 2 SUBUNIT BETA"/>
    <property type="match status" value="1"/>
</dbReference>
<evidence type="ECO:0000259" key="7">
    <source>
        <dbReference type="Pfam" id="PF04321"/>
    </source>
</evidence>
<name>A0A345DA30_9BURK</name>
<evidence type="ECO:0000256" key="6">
    <source>
        <dbReference type="RuleBase" id="RU364082"/>
    </source>
</evidence>
<comment type="similarity">
    <text evidence="2 6">Belongs to the dTDP-4-dehydrorhamnose reductase family.</text>
</comment>
<keyword evidence="9" id="KW-1185">Reference proteome</keyword>
<dbReference type="SUPFAM" id="SSF51735">
    <property type="entry name" value="NAD(P)-binding Rossmann-fold domains"/>
    <property type="match status" value="1"/>
</dbReference>
<organism evidence="8 9">
    <name type="scientific">Ephemeroptericola cinctiostellae</name>
    <dbReference type="NCBI Taxonomy" id="2268024"/>
    <lineage>
        <taxon>Bacteria</taxon>
        <taxon>Pseudomonadati</taxon>
        <taxon>Pseudomonadota</taxon>
        <taxon>Betaproteobacteria</taxon>
        <taxon>Burkholderiales</taxon>
        <taxon>Burkholderiaceae</taxon>
        <taxon>Ephemeroptericola</taxon>
    </lineage>
</organism>